<dbReference type="InterPro" id="IPR043502">
    <property type="entry name" value="DNA/RNA_pol_sf"/>
</dbReference>
<dbReference type="AlphaFoldDB" id="A0A371IBT6"/>
<accession>A0A371IBT6</accession>
<name>A0A371IBT6_MUCPR</name>
<feature type="domain" description="Reverse transcriptase" evidence="1">
    <location>
        <begin position="66"/>
        <end position="210"/>
    </location>
</feature>
<dbReference type="InterPro" id="IPR000477">
    <property type="entry name" value="RT_dom"/>
</dbReference>
<dbReference type="Gene3D" id="3.30.70.270">
    <property type="match status" value="2"/>
</dbReference>
<evidence type="ECO:0000259" key="1">
    <source>
        <dbReference type="Pfam" id="PF00078"/>
    </source>
</evidence>
<dbReference type="Gene3D" id="3.10.10.10">
    <property type="entry name" value="HIV Type 1 Reverse Transcriptase, subunit A, domain 1"/>
    <property type="match status" value="1"/>
</dbReference>
<keyword evidence="3" id="KW-1185">Reference proteome</keyword>
<reference evidence="2" key="1">
    <citation type="submission" date="2018-05" db="EMBL/GenBank/DDBJ databases">
        <title>Draft genome of Mucuna pruriens seed.</title>
        <authorList>
            <person name="Nnadi N.E."/>
            <person name="Vos R."/>
            <person name="Hasami M.H."/>
            <person name="Devisetty U.K."/>
            <person name="Aguiy J.C."/>
        </authorList>
    </citation>
    <scope>NUCLEOTIDE SEQUENCE [LARGE SCALE GENOMIC DNA]</scope>
    <source>
        <strain evidence="2">JCA_2017</strain>
    </source>
</reference>
<evidence type="ECO:0000313" key="2">
    <source>
        <dbReference type="EMBL" id="RDY12501.1"/>
    </source>
</evidence>
<proteinExistence type="predicted"/>
<dbReference type="PANTHER" id="PTHR24559:SF444">
    <property type="entry name" value="REVERSE TRANSCRIPTASE DOMAIN-CONTAINING PROTEIN"/>
    <property type="match status" value="1"/>
</dbReference>
<sequence length="281" mass="32304">MKHPTEDHSLFGIDLIDGLVEECLQLDNSSEDIPDFAGETDSFDCLGSITEEVKYDELWEVHNLSDSKEDNTIIADFTTRKDHFPLPFIDQVLEKLAGKSHYYFLDGFSGYMQIHIAPEDQYKTTFTCPFSTYACTCMPFGLRNALSTFQHYMTSIFLDLLQDCMEVFMDDFMVYAELKPIQGFKRCIDTNLVLNFEKRHFMVTEGIVLGHLVSNRGIEVDKSKINIITSLPNHASMQEIVLPLSKLLQKDVEFNFDQPYIEAFQELKNRLTSTPIFQAPN</sequence>
<evidence type="ECO:0000313" key="3">
    <source>
        <dbReference type="Proteomes" id="UP000257109"/>
    </source>
</evidence>
<dbReference type="InterPro" id="IPR053134">
    <property type="entry name" value="RNA-dir_DNA_polymerase"/>
</dbReference>
<dbReference type="OrthoDB" id="10055717at2759"/>
<organism evidence="2 3">
    <name type="scientific">Mucuna pruriens</name>
    <name type="common">Velvet bean</name>
    <name type="synonym">Dolichos pruriens</name>
    <dbReference type="NCBI Taxonomy" id="157652"/>
    <lineage>
        <taxon>Eukaryota</taxon>
        <taxon>Viridiplantae</taxon>
        <taxon>Streptophyta</taxon>
        <taxon>Embryophyta</taxon>
        <taxon>Tracheophyta</taxon>
        <taxon>Spermatophyta</taxon>
        <taxon>Magnoliopsida</taxon>
        <taxon>eudicotyledons</taxon>
        <taxon>Gunneridae</taxon>
        <taxon>Pentapetalae</taxon>
        <taxon>rosids</taxon>
        <taxon>fabids</taxon>
        <taxon>Fabales</taxon>
        <taxon>Fabaceae</taxon>
        <taxon>Papilionoideae</taxon>
        <taxon>50 kb inversion clade</taxon>
        <taxon>NPAAA clade</taxon>
        <taxon>indigoferoid/millettioid clade</taxon>
        <taxon>Phaseoleae</taxon>
        <taxon>Mucuna</taxon>
    </lineage>
</organism>
<protein>
    <submittedName>
        <fullName evidence="2">Retrovirus-related Pol polyprotein</fullName>
    </submittedName>
</protein>
<feature type="non-terminal residue" evidence="2">
    <location>
        <position position="1"/>
    </location>
</feature>
<dbReference type="STRING" id="157652.A0A371IBT6"/>
<dbReference type="InterPro" id="IPR043128">
    <property type="entry name" value="Rev_trsase/Diguanyl_cyclase"/>
</dbReference>
<dbReference type="PANTHER" id="PTHR24559">
    <property type="entry name" value="TRANSPOSON TY3-I GAG-POL POLYPROTEIN"/>
    <property type="match status" value="1"/>
</dbReference>
<dbReference type="Proteomes" id="UP000257109">
    <property type="component" value="Unassembled WGS sequence"/>
</dbReference>
<gene>
    <name evidence="2" type="primary">pol</name>
    <name evidence="2" type="ORF">CR513_02696</name>
</gene>
<dbReference type="EMBL" id="QJKJ01000455">
    <property type="protein sequence ID" value="RDY12501.1"/>
    <property type="molecule type" value="Genomic_DNA"/>
</dbReference>
<dbReference type="CDD" id="cd01647">
    <property type="entry name" value="RT_LTR"/>
    <property type="match status" value="1"/>
</dbReference>
<dbReference type="SUPFAM" id="SSF56672">
    <property type="entry name" value="DNA/RNA polymerases"/>
    <property type="match status" value="1"/>
</dbReference>
<dbReference type="Pfam" id="PF00078">
    <property type="entry name" value="RVT_1"/>
    <property type="match status" value="1"/>
</dbReference>
<comment type="caution">
    <text evidence="2">The sequence shown here is derived from an EMBL/GenBank/DDBJ whole genome shotgun (WGS) entry which is preliminary data.</text>
</comment>